<evidence type="ECO:0000313" key="1">
    <source>
        <dbReference type="EMBL" id="KAF3598523.1"/>
    </source>
</evidence>
<proteinExistence type="predicted"/>
<protein>
    <submittedName>
        <fullName evidence="1">Uncharacterized protein</fullName>
    </submittedName>
</protein>
<gene>
    <name evidence="1" type="ORF">F2Q69_00037035</name>
</gene>
<evidence type="ECO:0000313" key="2">
    <source>
        <dbReference type="Proteomes" id="UP000712600"/>
    </source>
</evidence>
<accession>A0A8S9SEL1</accession>
<dbReference type="EMBL" id="QGKX02000004">
    <property type="protein sequence ID" value="KAF3598523.1"/>
    <property type="molecule type" value="Genomic_DNA"/>
</dbReference>
<sequence>MTKTEPLNTVFTKPTPVTCCCCDCQREAKSFSVFVDTHETVLTQDKEIGTAIHISRIELGKYRLQQEPHGLDNDGT</sequence>
<reference evidence="1" key="1">
    <citation type="submission" date="2019-12" db="EMBL/GenBank/DDBJ databases">
        <title>Genome sequencing and annotation of Brassica cretica.</title>
        <authorList>
            <person name="Studholme D.J."/>
            <person name="Sarris P."/>
        </authorList>
    </citation>
    <scope>NUCLEOTIDE SEQUENCE</scope>
    <source>
        <strain evidence="1">PFS-109/04</strain>
        <tissue evidence="1">Leaf</tissue>
    </source>
</reference>
<name>A0A8S9SEL1_BRACR</name>
<organism evidence="1 2">
    <name type="scientific">Brassica cretica</name>
    <name type="common">Mustard</name>
    <dbReference type="NCBI Taxonomy" id="69181"/>
    <lineage>
        <taxon>Eukaryota</taxon>
        <taxon>Viridiplantae</taxon>
        <taxon>Streptophyta</taxon>
        <taxon>Embryophyta</taxon>
        <taxon>Tracheophyta</taxon>
        <taxon>Spermatophyta</taxon>
        <taxon>Magnoliopsida</taxon>
        <taxon>eudicotyledons</taxon>
        <taxon>Gunneridae</taxon>
        <taxon>Pentapetalae</taxon>
        <taxon>rosids</taxon>
        <taxon>malvids</taxon>
        <taxon>Brassicales</taxon>
        <taxon>Brassicaceae</taxon>
        <taxon>Brassiceae</taxon>
        <taxon>Brassica</taxon>
    </lineage>
</organism>
<comment type="caution">
    <text evidence="1">The sequence shown here is derived from an EMBL/GenBank/DDBJ whole genome shotgun (WGS) entry which is preliminary data.</text>
</comment>
<dbReference type="AlphaFoldDB" id="A0A8S9SEL1"/>
<dbReference type="Proteomes" id="UP000712600">
    <property type="component" value="Unassembled WGS sequence"/>
</dbReference>